<evidence type="ECO:0000313" key="1">
    <source>
        <dbReference type="Proteomes" id="UP000887565"/>
    </source>
</evidence>
<reference evidence="2" key="1">
    <citation type="submission" date="2022-11" db="UniProtKB">
        <authorList>
            <consortium name="WormBaseParasite"/>
        </authorList>
    </citation>
    <scope>IDENTIFICATION</scope>
</reference>
<keyword evidence="1" id="KW-1185">Reference proteome</keyword>
<dbReference type="Proteomes" id="UP000887565">
    <property type="component" value="Unplaced"/>
</dbReference>
<proteinExistence type="predicted"/>
<sequence>MQPFQPSQQSPAPGGVWMPVRCTWPTTQIVQPILQYRPQRPPLNCQQYVMDLQQQQEI</sequence>
<accession>A0A915JJA7</accession>
<protein>
    <submittedName>
        <fullName evidence="2">Uncharacterized protein</fullName>
    </submittedName>
</protein>
<evidence type="ECO:0000313" key="2">
    <source>
        <dbReference type="WBParaSite" id="nRc.2.0.1.t26235-RA"/>
    </source>
</evidence>
<dbReference type="AlphaFoldDB" id="A0A915JJA7"/>
<name>A0A915JJA7_ROMCU</name>
<dbReference type="WBParaSite" id="nRc.2.0.1.t26235-RA">
    <property type="protein sequence ID" value="nRc.2.0.1.t26235-RA"/>
    <property type="gene ID" value="nRc.2.0.1.g26235"/>
</dbReference>
<organism evidence="1 2">
    <name type="scientific">Romanomermis culicivorax</name>
    <name type="common">Nematode worm</name>
    <dbReference type="NCBI Taxonomy" id="13658"/>
    <lineage>
        <taxon>Eukaryota</taxon>
        <taxon>Metazoa</taxon>
        <taxon>Ecdysozoa</taxon>
        <taxon>Nematoda</taxon>
        <taxon>Enoplea</taxon>
        <taxon>Dorylaimia</taxon>
        <taxon>Mermithida</taxon>
        <taxon>Mermithoidea</taxon>
        <taxon>Mermithidae</taxon>
        <taxon>Romanomermis</taxon>
    </lineage>
</organism>